<sequence length="448" mass="50366">MRVLILSFEYLPVKVGGLAEAVTSIAEGLVELGNEVIVFTPDHGRSLGEPFLTFRLSFEGRTVEVTARKREQNGVTVYTLSGDLLDTDVYPDWETLLRKAVLFGKASAGLLNHLIETFKPDVLHAHDWHTVFALGLLKKYFSPKTVFTVHRLNKARIPAGYFHEANLGELAPYPEIDPEHTACYIADAVTTVSKSYLLEEWDFFRSFDGKVTHVFNGIDCSFWSEELLENADRPREERRRLILGRFGLSDGRAFMFIGRFDRAQKGVDTLLRAIEILSGDPSFREMRFIIVGKGDPGLEAWAKAVENRFPENVRVITDVLPRETVRELYGSVDFVVIPSYFEPFGLVQLEAMCLGAIPIASAVGGLKDTIIDLNADPENATGILVPPRDAFALARAMVSAKELDEGTLTRLRENAKRRARRDFTWEKACRRYLLVYTGAVDKAMPFLL</sequence>
<dbReference type="Pfam" id="PF08323">
    <property type="entry name" value="Glyco_transf_5"/>
    <property type="match status" value="1"/>
</dbReference>
<feature type="domain" description="Starch synthase catalytic" evidence="3">
    <location>
        <begin position="2"/>
        <end position="202"/>
    </location>
</feature>
<dbReference type="RefSeq" id="WP_042691273.1">
    <property type="nucleotide sequence ID" value="NZ_CP007264.1"/>
</dbReference>
<evidence type="ECO:0000256" key="1">
    <source>
        <dbReference type="ARBA" id="ARBA00022676"/>
    </source>
</evidence>
<evidence type="ECO:0000313" key="5">
    <source>
        <dbReference type="Proteomes" id="UP000019434"/>
    </source>
</evidence>
<reference evidence="4 5" key="1">
    <citation type="submission" date="2014-02" db="EMBL/GenBank/DDBJ databases">
        <title>Genome Sequence of an Hyperthermophilic Archaeon, Thermococcus nautili 30-1, producing viral vesicles.</title>
        <authorList>
            <person name="Oberto J."/>
            <person name="Gaudin M."/>
            <person name="Cossu M."/>
            <person name="Gorlas A."/>
            <person name="Slesarev A."/>
            <person name="Marguet E."/>
            <person name="Forterre P."/>
        </authorList>
    </citation>
    <scope>NUCLEOTIDE SEQUENCE [LARGE SCALE GENOMIC DNA]</scope>
    <source>
        <strain evidence="4 5">30-1</strain>
    </source>
</reference>
<dbReference type="GO" id="GO:0016757">
    <property type="term" value="F:glycosyltransferase activity"/>
    <property type="evidence" value="ECO:0007669"/>
    <property type="project" value="UniProtKB-KW"/>
</dbReference>
<dbReference type="EMBL" id="CP007264">
    <property type="protein sequence ID" value="AHL23054.1"/>
    <property type="molecule type" value="Genomic_DNA"/>
</dbReference>
<evidence type="ECO:0000256" key="2">
    <source>
        <dbReference type="ARBA" id="ARBA00022679"/>
    </source>
</evidence>
<dbReference type="Gene3D" id="3.40.50.2000">
    <property type="entry name" value="Glycogen Phosphorylase B"/>
    <property type="match status" value="2"/>
</dbReference>
<protein>
    <submittedName>
        <fullName evidence="4">Glycogen synthase</fullName>
    </submittedName>
</protein>
<dbReference type="KEGG" id="tnu:BD01_1443"/>
<gene>
    <name evidence="4" type="ORF">BD01_1443</name>
</gene>
<dbReference type="HOGENOM" id="CLU_009583_18_5_2"/>
<name>W8PLW2_9EURY</name>
<dbReference type="STRING" id="195522.BD01_1443"/>
<accession>W8PLW2</accession>
<proteinExistence type="predicted"/>
<dbReference type="Pfam" id="PF13692">
    <property type="entry name" value="Glyco_trans_1_4"/>
    <property type="match status" value="1"/>
</dbReference>
<dbReference type="AlphaFoldDB" id="W8PLW2"/>
<dbReference type="OrthoDB" id="132546at2157"/>
<keyword evidence="5" id="KW-1185">Reference proteome</keyword>
<evidence type="ECO:0000259" key="3">
    <source>
        <dbReference type="Pfam" id="PF08323"/>
    </source>
</evidence>
<dbReference type="InterPro" id="IPR013534">
    <property type="entry name" value="Starch_synth_cat_dom"/>
</dbReference>
<dbReference type="eggNOG" id="arCOG01420">
    <property type="taxonomic scope" value="Archaea"/>
</dbReference>
<dbReference type="Proteomes" id="UP000019434">
    <property type="component" value="Chromosome"/>
</dbReference>
<evidence type="ECO:0000313" key="4">
    <source>
        <dbReference type="EMBL" id="AHL23054.1"/>
    </source>
</evidence>
<keyword evidence="1" id="KW-0328">Glycosyltransferase</keyword>
<dbReference type="PANTHER" id="PTHR45825:SF11">
    <property type="entry name" value="ALPHA AMYLASE DOMAIN-CONTAINING PROTEIN"/>
    <property type="match status" value="1"/>
</dbReference>
<organism evidence="4 5">
    <name type="scientific">Thermococcus nautili</name>
    <dbReference type="NCBI Taxonomy" id="195522"/>
    <lineage>
        <taxon>Archaea</taxon>
        <taxon>Methanobacteriati</taxon>
        <taxon>Methanobacteriota</taxon>
        <taxon>Thermococci</taxon>
        <taxon>Thermococcales</taxon>
        <taxon>Thermococcaceae</taxon>
        <taxon>Thermococcus</taxon>
    </lineage>
</organism>
<dbReference type="GeneID" id="24958422"/>
<dbReference type="SUPFAM" id="SSF53756">
    <property type="entry name" value="UDP-Glycosyltransferase/glycogen phosphorylase"/>
    <property type="match status" value="1"/>
</dbReference>
<dbReference type="PANTHER" id="PTHR45825">
    <property type="entry name" value="GRANULE-BOUND STARCH SYNTHASE 1, CHLOROPLASTIC/AMYLOPLASTIC"/>
    <property type="match status" value="1"/>
</dbReference>
<keyword evidence="2" id="KW-0808">Transferase</keyword>